<organism evidence="14 15">
    <name type="scientific">Scophthalmus maximus</name>
    <name type="common">Turbot</name>
    <name type="synonym">Psetta maxima</name>
    <dbReference type="NCBI Taxonomy" id="52904"/>
    <lineage>
        <taxon>Eukaryota</taxon>
        <taxon>Metazoa</taxon>
        <taxon>Chordata</taxon>
        <taxon>Craniata</taxon>
        <taxon>Vertebrata</taxon>
        <taxon>Euteleostomi</taxon>
        <taxon>Actinopterygii</taxon>
        <taxon>Neopterygii</taxon>
        <taxon>Teleostei</taxon>
        <taxon>Neoteleostei</taxon>
        <taxon>Acanthomorphata</taxon>
        <taxon>Carangaria</taxon>
        <taxon>Pleuronectiformes</taxon>
        <taxon>Pleuronectoidei</taxon>
        <taxon>Scophthalmidae</taxon>
        <taxon>Scophthalmus</taxon>
    </lineage>
</organism>
<dbReference type="GeneTree" id="ENSGT00530000065251"/>
<feature type="transmembrane region" description="Helical" evidence="13">
    <location>
        <begin position="266"/>
        <end position="292"/>
    </location>
</feature>
<feature type="transmembrane region" description="Helical" evidence="13">
    <location>
        <begin position="48"/>
        <end position="73"/>
    </location>
</feature>
<sequence>MENHIDLGEHTFMLINGPLFFINLTANIFYACCLVFPPRSGQRLAQPLTTLLGYLVWCSVMYCVALPLMFWALKEGKSYYIFLLSWAIVLYIMHCSMTCYVWLNFFFYIQIVPVRRALLIWIKRNVKSVMYGALLLEAMFVFYSSAVNIAYIVSHMSSGLTCFNGTCPTYRIPLVFSNTAFDIIFRVHILLCMCFMTVSSVSTAHYLCRHMRNMAQSGSPFNTRRRPGQMRITITGLSQGVLYFLYETYYLLYSLTNSYSQHILLGPWICFTVTTLYISGTTFNLGVGQVIFRQRAVHIWMALKWLLPSSVSLRQLSTF</sequence>
<gene>
    <name evidence="14" type="primary">LOC118283081</name>
</gene>
<reference evidence="14" key="2">
    <citation type="submission" date="2025-08" db="UniProtKB">
        <authorList>
            <consortium name="Ensembl"/>
        </authorList>
    </citation>
    <scope>IDENTIFICATION</scope>
</reference>
<comment type="similarity">
    <text evidence="2 11">Belongs to the G-protein coupled receptor T2R family.</text>
</comment>
<dbReference type="GO" id="GO:0033038">
    <property type="term" value="F:bitter taste receptor activity"/>
    <property type="evidence" value="ECO:0007669"/>
    <property type="project" value="InterPro"/>
</dbReference>
<keyword evidence="9 12" id="KW-0675">Receptor</keyword>
<keyword evidence="7 12" id="KW-0297">G-protein coupled receptor</keyword>
<feature type="transmembrane region" description="Helical" evidence="13">
    <location>
        <begin position="183"/>
        <end position="207"/>
    </location>
</feature>
<dbReference type="Pfam" id="PF05296">
    <property type="entry name" value="TAS2R"/>
    <property type="match status" value="1"/>
</dbReference>
<protein>
    <recommendedName>
        <fullName evidence="12">Taste receptor type 2</fullName>
    </recommendedName>
</protein>
<evidence type="ECO:0000256" key="5">
    <source>
        <dbReference type="ARBA" id="ARBA00022692"/>
    </source>
</evidence>
<evidence type="ECO:0000256" key="12">
    <source>
        <dbReference type="RuleBase" id="RU004424"/>
    </source>
</evidence>
<evidence type="ECO:0000256" key="7">
    <source>
        <dbReference type="ARBA" id="ARBA00023040"/>
    </source>
</evidence>
<reference evidence="14" key="1">
    <citation type="submission" date="2023-05" db="EMBL/GenBank/DDBJ databases">
        <title>High-quality long-read genome of Scophthalmus maximus.</title>
        <authorList>
            <person name="Lien S."/>
            <person name="Martinez P."/>
        </authorList>
    </citation>
    <scope>NUCLEOTIDE SEQUENCE [LARGE SCALE GENOMIC DNA]</scope>
</reference>
<dbReference type="PANTHER" id="PTHR11394">
    <property type="entry name" value="TASTE RECEPTOR TYPE 2"/>
    <property type="match status" value="1"/>
</dbReference>
<dbReference type="Ensembl" id="ENSSMAT00000052323.1">
    <property type="protein sequence ID" value="ENSSMAP00000039654.1"/>
    <property type="gene ID" value="ENSSMAG00000025937.1"/>
</dbReference>
<evidence type="ECO:0000256" key="4">
    <source>
        <dbReference type="ARBA" id="ARBA00022606"/>
    </source>
</evidence>
<name>A0A8D3BX96_SCOMX</name>
<evidence type="ECO:0000313" key="15">
    <source>
        <dbReference type="Proteomes" id="UP000694558"/>
    </source>
</evidence>
<evidence type="ECO:0000256" key="2">
    <source>
        <dbReference type="ARBA" id="ARBA00007376"/>
    </source>
</evidence>
<comment type="subcellular location">
    <subcellularLocation>
        <location evidence="1 12">Membrane</location>
        <topology evidence="1 12">Multi-pass membrane protein</topology>
    </subcellularLocation>
</comment>
<keyword evidence="5 12" id="KW-0812">Transmembrane</keyword>
<dbReference type="GO" id="GO:0004930">
    <property type="term" value="F:G protein-coupled receptor activity"/>
    <property type="evidence" value="ECO:0007669"/>
    <property type="project" value="UniProtKB-KW"/>
</dbReference>
<evidence type="ECO:0000256" key="3">
    <source>
        <dbReference type="ARBA" id="ARBA00022480"/>
    </source>
</evidence>
<dbReference type="AlphaFoldDB" id="A0A8D3BX96"/>
<evidence type="ECO:0000256" key="6">
    <source>
        <dbReference type="ARBA" id="ARBA00022989"/>
    </source>
</evidence>
<dbReference type="InterPro" id="IPR007960">
    <property type="entry name" value="TAS2R"/>
</dbReference>
<feature type="transmembrane region" description="Helical" evidence="13">
    <location>
        <begin position="79"/>
        <end position="108"/>
    </location>
</feature>
<keyword evidence="4 12" id="KW-0716">Sensory transduction</keyword>
<keyword evidence="8 12" id="KW-0472">Membrane</keyword>
<evidence type="ECO:0000256" key="13">
    <source>
        <dbReference type="SAM" id="Phobius"/>
    </source>
</evidence>
<keyword evidence="3 12" id="KW-0919">Taste</keyword>
<evidence type="ECO:0000256" key="9">
    <source>
        <dbReference type="ARBA" id="ARBA00023170"/>
    </source>
</evidence>
<keyword evidence="10 12" id="KW-0807">Transducer</keyword>
<evidence type="ECO:0000256" key="1">
    <source>
        <dbReference type="ARBA" id="ARBA00004141"/>
    </source>
</evidence>
<evidence type="ECO:0000313" key="14">
    <source>
        <dbReference type="Ensembl" id="ENSSMAP00000039654.1"/>
    </source>
</evidence>
<evidence type="ECO:0000256" key="10">
    <source>
        <dbReference type="ARBA" id="ARBA00023224"/>
    </source>
</evidence>
<evidence type="ECO:0000256" key="11">
    <source>
        <dbReference type="RuleBase" id="RU004423"/>
    </source>
</evidence>
<accession>A0A8D3BX96</accession>
<dbReference type="GO" id="GO:0016020">
    <property type="term" value="C:membrane"/>
    <property type="evidence" value="ECO:0007669"/>
    <property type="project" value="UniProtKB-SubCell"/>
</dbReference>
<dbReference type="Proteomes" id="UP000694558">
    <property type="component" value="Chromosome 14"/>
</dbReference>
<feature type="transmembrane region" description="Helical" evidence="13">
    <location>
        <begin position="129"/>
        <end position="153"/>
    </location>
</feature>
<evidence type="ECO:0000256" key="8">
    <source>
        <dbReference type="ARBA" id="ARBA00023136"/>
    </source>
</evidence>
<keyword evidence="6 13" id="KW-1133">Transmembrane helix</keyword>
<proteinExistence type="inferred from homology"/>
<feature type="transmembrane region" description="Helical" evidence="13">
    <location>
        <begin position="228"/>
        <end position="246"/>
    </location>
</feature>
<feature type="transmembrane region" description="Helical" evidence="13">
    <location>
        <begin position="12"/>
        <end position="36"/>
    </location>
</feature>